<dbReference type="GO" id="GO:0016150">
    <property type="term" value="F:translation release factor activity, codon nonspecific"/>
    <property type="evidence" value="ECO:0007669"/>
    <property type="project" value="TreeGrafter"/>
</dbReference>
<dbReference type="GO" id="GO:0070126">
    <property type="term" value="P:mitochondrial translational termination"/>
    <property type="evidence" value="ECO:0007669"/>
    <property type="project" value="TreeGrafter"/>
</dbReference>
<dbReference type="InterPro" id="IPR000352">
    <property type="entry name" value="Pep_chain_release_fac_I"/>
</dbReference>
<name>A0AAJ6ZBD2_PAPXU</name>
<dbReference type="SUPFAM" id="SSF110916">
    <property type="entry name" value="Peptidyl-tRNA hydrolase domain-like"/>
    <property type="match status" value="1"/>
</dbReference>
<dbReference type="FunFam" id="3.30.160.20:FF:000046">
    <property type="entry name" value="Peptidyl-tRNA hydrolase ICT1"/>
    <property type="match status" value="1"/>
</dbReference>
<dbReference type="PANTHER" id="PTHR11075">
    <property type="entry name" value="PEPTIDE CHAIN RELEASE FACTOR"/>
    <property type="match status" value="1"/>
</dbReference>
<evidence type="ECO:0000256" key="5">
    <source>
        <dbReference type="SAM" id="MobiDB-lite"/>
    </source>
</evidence>
<proteinExistence type="inferred from homology"/>
<dbReference type="EC" id="3.1.1.29" evidence="1"/>
<evidence type="ECO:0000256" key="2">
    <source>
        <dbReference type="ARBA" id="ARBA00038225"/>
    </source>
</evidence>
<dbReference type="GO" id="GO:0004045">
    <property type="term" value="F:peptidyl-tRNA hydrolase activity"/>
    <property type="evidence" value="ECO:0007669"/>
    <property type="project" value="UniProtKB-EC"/>
</dbReference>
<evidence type="ECO:0000259" key="6">
    <source>
        <dbReference type="PROSITE" id="PS00745"/>
    </source>
</evidence>
<reference evidence="7" key="1">
    <citation type="submission" date="2025-08" db="UniProtKB">
        <authorList>
            <consortium name="RefSeq"/>
        </authorList>
    </citation>
    <scope>IDENTIFICATION</scope>
</reference>
<keyword evidence="7" id="KW-0378">Hydrolase</keyword>
<dbReference type="InterPro" id="IPR052104">
    <property type="entry name" value="Mito_Release_Factor_mL62"/>
</dbReference>
<dbReference type="GeneID" id="106118833"/>
<dbReference type="AlphaFoldDB" id="A0AAJ6ZBD2"/>
<sequence>MIPITYLRLTCLSKMASTAFYSTLTKRTMAYKSAISLETLYPNSSLKLTTPSFTPDPKEKFSGFIPMEKLVITYSASSGPGGQNVNKVHTKVDLRFKLSEADWLHPDIKEKLLELHGKKLSKEGYLIIRSDTTRSQQLNLADCLQKLRNMIRDAAVTKREPAPETQERIRQRHLKAARLRVAQKREESHHRELRRPPTVVDL</sequence>
<dbReference type="RefSeq" id="XP_013169041.1">
    <property type="nucleotide sequence ID" value="XM_013313587.1"/>
</dbReference>
<dbReference type="GO" id="GO:0005762">
    <property type="term" value="C:mitochondrial large ribosomal subunit"/>
    <property type="evidence" value="ECO:0007669"/>
    <property type="project" value="TreeGrafter"/>
</dbReference>
<dbReference type="Gene3D" id="3.30.160.20">
    <property type="match status" value="1"/>
</dbReference>
<gene>
    <name evidence="7" type="primary">LOC106118833</name>
</gene>
<dbReference type="KEGG" id="pxu:106118833"/>
<dbReference type="PANTHER" id="PTHR11075:SF54">
    <property type="entry name" value="LARGE RIBOSOMAL SUBUNIT PROTEIN ML62"/>
    <property type="match status" value="1"/>
</dbReference>
<dbReference type="Pfam" id="PF00472">
    <property type="entry name" value="RF-1"/>
    <property type="match status" value="1"/>
</dbReference>
<dbReference type="PROSITE" id="PS00745">
    <property type="entry name" value="RF_PROK_I"/>
    <property type="match status" value="1"/>
</dbReference>
<protein>
    <recommendedName>
        <fullName evidence="3">Large ribosomal subunit protein mL62</fullName>
        <ecNumber evidence="1">3.1.1.29</ecNumber>
    </recommendedName>
    <alternativeName>
        <fullName evidence="4">Peptidyl-tRNA hydrolase ICT1, mitochondrial</fullName>
    </alternativeName>
</protein>
<evidence type="ECO:0000313" key="7">
    <source>
        <dbReference type="RefSeq" id="XP_013169041.1"/>
    </source>
</evidence>
<evidence type="ECO:0000256" key="1">
    <source>
        <dbReference type="ARBA" id="ARBA00013260"/>
    </source>
</evidence>
<accession>A0AAJ6ZBD2</accession>
<comment type="similarity">
    <text evidence="2">Belongs to the prokaryotic/mitochondrial release factor family. Mitochondrion-specific ribosomal protein mL62 subfamily.</text>
</comment>
<feature type="region of interest" description="Disordered" evidence="5">
    <location>
        <begin position="182"/>
        <end position="202"/>
    </location>
</feature>
<organism evidence="7">
    <name type="scientific">Papilio xuthus</name>
    <name type="common">Asian swallowtail butterfly</name>
    <dbReference type="NCBI Taxonomy" id="66420"/>
    <lineage>
        <taxon>Eukaryota</taxon>
        <taxon>Metazoa</taxon>
        <taxon>Ecdysozoa</taxon>
        <taxon>Arthropoda</taxon>
        <taxon>Hexapoda</taxon>
        <taxon>Insecta</taxon>
        <taxon>Pterygota</taxon>
        <taxon>Neoptera</taxon>
        <taxon>Endopterygota</taxon>
        <taxon>Lepidoptera</taxon>
        <taxon>Glossata</taxon>
        <taxon>Ditrysia</taxon>
        <taxon>Papilionoidea</taxon>
        <taxon>Papilionidae</taxon>
        <taxon>Papilioninae</taxon>
        <taxon>Papilio</taxon>
    </lineage>
</organism>
<evidence type="ECO:0000256" key="3">
    <source>
        <dbReference type="ARBA" id="ARBA00039441"/>
    </source>
</evidence>
<feature type="domain" description="Prokaryotic-type class I peptide chain release factors" evidence="6">
    <location>
        <begin position="76"/>
        <end position="92"/>
    </location>
</feature>
<dbReference type="Proteomes" id="UP000694872">
    <property type="component" value="Unplaced"/>
</dbReference>
<evidence type="ECO:0000256" key="4">
    <source>
        <dbReference type="ARBA" id="ARBA00041531"/>
    </source>
</evidence>